<name>A0ABZ0QS83_9FIRM</name>
<dbReference type="InterPro" id="IPR010809">
    <property type="entry name" value="FliD_C"/>
</dbReference>
<keyword evidence="8" id="KW-0969">Cilium</keyword>
<evidence type="ECO:0000259" key="7">
    <source>
        <dbReference type="Pfam" id="PF07195"/>
    </source>
</evidence>
<evidence type="ECO:0000313" key="8">
    <source>
        <dbReference type="EMBL" id="WPD19235.1"/>
    </source>
</evidence>
<gene>
    <name evidence="8" type="primary">fliD</name>
    <name evidence="8" type="ORF">Q5761_00755</name>
</gene>
<keyword evidence="4 5" id="KW-0975">Bacterial flagellum</keyword>
<feature type="coiled-coil region" evidence="5">
    <location>
        <begin position="408"/>
        <end position="453"/>
    </location>
</feature>
<evidence type="ECO:0000256" key="3">
    <source>
        <dbReference type="ARBA" id="ARBA00023054"/>
    </source>
</evidence>
<comment type="subcellular location">
    <subcellularLocation>
        <location evidence="5">Secreted</location>
    </subcellularLocation>
    <subcellularLocation>
        <location evidence="5">Bacterial flagellum</location>
    </subcellularLocation>
</comment>
<comment type="similarity">
    <text evidence="1 5">Belongs to the FliD family.</text>
</comment>
<feature type="domain" description="Flagellar hook-associated protein 2 C-terminal" evidence="7">
    <location>
        <begin position="221"/>
        <end position="451"/>
    </location>
</feature>
<keyword evidence="3 5" id="KW-0175">Coiled coil</keyword>
<keyword evidence="8" id="KW-0282">Flagellum</keyword>
<accession>A0ABZ0QS83</accession>
<dbReference type="EMBL" id="CP132508">
    <property type="protein sequence ID" value="WPD19235.1"/>
    <property type="molecule type" value="Genomic_DNA"/>
</dbReference>
<comment type="subunit">
    <text evidence="2 5">Homopentamer.</text>
</comment>
<organism evidence="8 9">
    <name type="scientific">Thermaerobacter composti</name>
    <dbReference type="NCBI Taxonomy" id="554949"/>
    <lineage>
        <taxon>Bacteria</taxon>
        <taxon>Bacillati</taxon>
        <taxon>Bacillota</taxon>
        <taxon>Clostridia</taxon>
        <taxon>Eubacteriales</taxon>
        <taxon>Clostridiales Family XVII. Incertae Sedis</taxon>
        <taxon>Thermaerobacter</taxon>
    </lineage>
</organism>
<dbReference type="InterPro" id="IPR003481">
    <property type="entry name" value="FliD_N"/>
</dbReference>
<keyword evidence="9" id="KW-1185">Reference proteome</keyword>
<dbReference type="Proteomes" id="UP001304683">
    <property type="component" value="Chromosome"/>
</dbReference>
<dbReference type="Pfam" id="PF07195">
    <property type="entry name" value="FliD_C"/>
    <property type="match status" value="1"/>
</dbReference>
<keyword evidence="5" id="KW-0964">Secreted</keyword>
<comment type="function">
    <text evidence="5">Required for morphogenesis and for the elongation of the flagellar filament by facilitating polymerization of the flagellin monomers at the tip of growing filament. Forms a capping structure, which prevents flagellin subunits (transported through the central channel of the flagellum) from leaking out without polymerization at the distal end.</text>
</comment>
<evidence type="ECO:0000256" key="1">
    <source>
        <dbReference type="ARBA" id="ARBA00009764"/>
    </source>
</evidence>
<evidence type="ECO:0000259" key="6">
    <source>
        <dbReference type="Pfam" id="PF02465"/>
    </source>
</evidence>
<dbReference type="PANTHER" id="PTHR30288">
    <property type="entry name" value="FLAGELLAR CAP/ASSEMBLY PROTEIN FLID"/>
    <property type="match status" value="1"/>
</dbReference>
<dbReference type="InterPro" id="IPR040026">
    <property type="entry name" value="FliD"/>
</dbReference>
<evidence type="ECO:0000256" key="2">
    <source>
        <dbReference type="ARBA" id="ARBA00011255"/>
    </source>
</evidence>
<dbReference type="PANTHER" id="PTHR30288:SF0">
    <property type="entry name" value="FLAGELLAR HOOK-ASSOCIATED PROTEIN 2"/>
    <property type="match status" value="1"/>
</dbReference>
<dbReference type="RefSeq" id="WP_318750814.1">
    <property type="nucleotide sequence ID" value="NZ_CP132508.1"/>
</dbReference>
<feature type="domain" description="Flagellar hook-associated protein 2 N-terminal" evidence="6">
    <location>
        <begin position="8"/>
        <end position="104"/>
    </location>
</feature>
<reference evidence="8 9" key="1">
    <citation type="submission" date="2023-08" db="EMBL/GenBank/DDBJ databases">
        <title>Genome sequence of Thermaerobacter compostii strain Ins1, a spore-forming filamentous bacterium isolated from a deep geothermal reservoir.</title>
        <authorList>
            <person name="Bregnard D."/>
            <person name="Gonzalez D."/>
            <person name="Junier P."/>
        </authorList>
    </citation>
    <scope>NUCLEOTIDE SEQUENCE [LARGE SCALE GENOMIC DNA]</scope>
    <source>
        <strain evidence="8 9">Ins1</strain>
    </source>
</reference>
<dbReference type="Pfam" id="PF02465">
    <property type="entry name" value="FliD_N"/>
    <property type="match status" value="1"/>
</dbReference>
<evidence type="ECO:0000256" key="5">
    <source>
        <dbReference type="RuleBase" id="RU362066"/>
    </source>
</evidence>
<sequence>MRITGLASNLDWEQLVDQLMQIERRPLLLLERRKLEIETEKNAWSDIRSRVANLRDRIAGVLAGDLFRRIKATSSDAARVTAQAGSAAVPGTYSVEVQQLATAHAIATYVEVDPSVARNVDGDLTLAVTTVDGHTMASFHVMIDPADSLYAIRDKINAAVDAAVAADPNLKPYAVRAEVIGGYLVISRTETGASTIEVSGSAAGALQLLNQNGAERIVTEGKDAAFKVNGVGFTRSSNTVSDVIQGVTLELHQAGPGQTVTITVGWDDDAVVDAVKKFVEQYNSTLSFMNQQQDYQAAGGGKLGGDVLLTMLRGELRRLVADPVEALSGSHLDRLAAVGITTQDKSGTLQLDEAKLREALAADRAAVQRLLAGDPDAAGSSDDGVFVRLRKAVDRWLETNTGLLDRRIDALDDRVRDYAEQMERMEYRLQLREQNLMRQFEALESLIATLQSQEQWLIQQINQLTSLRPRK</sequence>
<evidence type="ECO:0000313" key="9">
    <source>
        <dbReference type="Proteomes" id="UP001304683"/>
    </source>
</evidence>
<keyword evidence="8" id="KW-0966">Cell projection</keyword>
<evidence type="ECO:0000256" key="4">
    <source>
        <dbReference type="ARBA" id="ARBA00023143"/>
    </source>
</evidence>
<protein>
    <recommendedName>
        <fullName evidence="5">Flagellar hook-associated protein 2</fullName>
        <shortName evidence="5">HAP2</shortName>
    </recommendedName>
    <alternativeName>
        <fullName evidence="5">Flagellar cap protein</fullName>
    </alternativeName>
</protein>
<proteinExistence type="inferred from homology"/>